<evidence type="ECO:0000313" key="1">
    <source>
        <dbReference type="EMBL" id="SVE34094.1"/>
    </source>
</evidence>
<gene>
    <name evidence="1" type="ORF">METZ01_LOCUS486948</name>
</gene>
<reference evidence="1" key="1">
    <citation type="submission" date="2018-05" db="EMBL/GenBank/DDBJ databases">
        <authorList>
            <person name="Lanie J.A."/>
            <person name="Ng W.-L."/>
            <person name="Kazmierczak K.M."/>
            <person name="Andrzejewski T.M."/>
            <person name="Davidsen T.M."/>
            <person name="Wayne K.J."/>
            <person name="Tettelin H."/>
            <person name="Glass J.I."/>
            <person name="Rusch D."/>
            <person name="Podicherti R."/>
            <person name="Tsui H.-C.T."/>
            <person name="Winkler M.E."/>
        </authorList>
    </citation>
    <scope>NUCLEOTIDE SEQUENCE</scope>
</reference>
<organism evidence="1">
    <name type="scientific">marine metagenome</name>
    <dbReference type="NCBI Taxonomy" id="408172"/>
    <lineage>
        <taxon>unclassified sequences</taxon>
        <taxon>metagenomes</taxon>
        <taxon>ecological metagenomes</taxon>
    </lineage>
</organism>
<proteinExistence type="predicted"/>
<accession>A0A383CPP5</accession>
<name>A0A383CPP5_9ZZZZ</name>
<dbReference type="AlphaFoldDB" id="A0A383CPP5"/>
<sequence>MAISKRESATQYSSFLSLPQEKPHFKLHNDAHDMMHYPK</sequence>
<dbReference type="EMBL" id="UINC01210571">
    <property type="protein sequence ID" value="SVE34094.1"/>
    <property type="molecule type" value="Genomic_DNA"/>
</dbReference>
<protein>
    <submittedName>
        <fullName evidence="1">Uncharacterized protein</fullName>
    </submittedName>
</protein>